<dbReference type="InterPro" id="IPR036397">
    <property type="entry name" value="RNaseH_sf"/>
</dbReference>
<dbReference type="AlphaFoldDB" id="A0A6C0KH24"/>
<dbReference type="SUPFAM" id="SSF53098">
    <property type="entry name" value="Ribonuclease H-like"/>
    <property type="match status" value="1"/>
</dbReference>
<proteinExistence type="predicted"/>
<evidence type="ECO:0008006" key="2">
    <source>
        <dbReference type="Google" id="ProtNLM"/>
    </source>
</evidence>
<dbReference type="InterPro" id="IPR012337">
    <property type="entry name" value="RNaseH-like_sf"/>
</dbReference>
<evidence type="ECO:0000313" key="1">
    <source>
        <dbReference type="EMBL" id="QHU17295.1"/>
    </source>
</evidence>
<organism evidence="1">
    <name type="scientific">viral metagenome</name>
    <dbReference type="NCBI Taxonomy" id="1070528"/>
    <lineage>
        <taxon>unclassified sequences</taxon>
        <taxon>metagenomes</taxon>
        <taxon>organismal metagenomes</taxon>
    </lineage>
</organism>
<dbReference type="Gene3D" id="3.30.420.10">
    <property type="entry name" value="Ribonuclease H-like superfamily/Ribonuclease H"/>
    <property type="match status" value="1"/>
</dbReference>
<name>A0A6C0KH24_9ZZZZ</name>
<dbReference type="EMBL" id="MN740900">
    <property type="protein sequence ID" value="QHU17295.1"/>
    <property type="molecule type" value="Genomic_DNA"/>
</dbReference>
<reference evidence="1" key="1">
    <citation type="journal article" date="2020" name="Nature">
        <title>Giant virus diversity and host interactions through global metagenomics.</title>
        <authorList>
            <person name="Schulz F."/>
            <person name="Roux S."/>
            <person name="Paez-Espino D."/>
            <person name="Jungbluth S."/>
            <person name="Walsh D.A."/>
            <person name="Denef V.J."/>
            <person name="McMahon K.D."/>
            <person name="Konstantinidis K.T."/>
            <person name="Eloe-Fadrosh E.A."/>
            <person name="Kyrpides N.C."/>
            <person name="Woyke T."/>
        </authorList>
    </citation>
    <scope>NUCLEOTIDE SEQUENCE</scope>
    <source>
        <strain evidence="1">GVMAG-S-3300012000-57</strain>
    </source>
</reference>
<dbReference type="GO" id="GO:0003676">
    <property type="term" value="F:nucleic acid binding"/>
    <property type="evidence" value="ECO:0007669"/>
    <property type="project" value="InterPro"/>
</dbReference>
<protein>
    <recommendedName>
        <fullName evidence="2">Mitochondrial resolvase Ydc2 catalytic domain-containing protein</fullName>
    </recommendedName>
</protein>
<sequence>MQKLVSFDIGIKNMAFCVFSMSGSPLSIEKWGILNLMDDVAHATAHTCTCPLKTKVSKKAQGENTPPKLCGKKAKYTKNGGWFCEKHASSQQEWLIPQKESSPPALKKLKYEELLVMANKYGVFGKIIFDKSTIPLTKKGLLERMLAFFEEKTFQVLTTPKKKTAGETDLVSIGRNMTRLLDQIPLMTDNSITHVVLENQIGILANRMKTIQGMLAQYFIMRGRPDIHIEFVSSGNKLKDFASAQENSGTSSQNYKQHKKDGIAFCSQLMEANDWTYAKELWKATESATKRDDLADCFLQGIWYLKRAKLINYAEDLKINSVSLS</sequence>
<accession>A0A6C0KH24</accession>